<reference evidence="12" key="1">
    <citation type="submission" date="2009-11" db="EMBL/GenBank/DDBJ databases">
        <title>The complete chromosome 2 of Sphaerobacter thermophilus DSM 20745.</title>
        <authorList>
            <person name="Lucas S."/>
            <person name="Copeland A."/>
            <person name="Lapidus A."/>
            <person name="Glavina del Rio T."/>
            <person name="Dalin E."/>
            <person name="Tice H."/>
            <person name="Bruce D."/>
            <person name="Goodwin L."/>
            <person name="Pitluck S."/>
            <person name="Kyrpides N."/>
            <person name="Mavromatis K."/>
            <person name="Ivanova N."/>
            <person name="Mikhailova N."/>
            <person name="LaButti K.M."/>
            <person name="Clum A."/>
            <person name="Sun H.I."/>
            <person name="Brettin T."/>
            <person name="Detter J.C."/>
            <person name="Han C."/>
            <person name="Larimer F."/>
            <person name="Land M."/>
            <person name="Hauser L."/>
            <person name="Markowitz V."/>
            <person name="Cheng J.F."/>
            <person name="Hugenholtz P."/>
            <person name="Woyke T."/>
            <person name="Wu D."/>
            <person name="Steenblock K."/>
            <person name="Schneider S."/>
            <person name="Pukall R."/>
            <person name="Goeker M."/>
            <person name="Klenk H.P."/>
            <person name="Eisen J.A."/>
        </authorList>
    </citation>
    <scope>NUCLEOTIDE SEQUENCE [LARGE SCALE GENOMIC DNA]</scope>
    <source>
        <strain evidence="12">ATCC 49802 / DSM 20745 / S 6022</strain>
    </source>
</reference>
<accession>D1C9D3</accession>
<dbReference type="AlphaFoldDB" id="D1C9D3"/>
<dbReference type="Pfam" id="PF16582">
    <property type="entry name" value="TPP_enzyme_M_2"/>
    <property type="match status" value="1"/>
</dbReference>
<dbReference type="PIRSF" id="PIRSF004983">
    <property type="entry name" value="MenD"/>
    <property type="match status" value="1"/>
</dbReference>
<gene>
    <name evidence="7" type="primary">menD</name>
    <name evidence="11" type="ordered locus">Sthe_3024</name>
</gene>
<evidence type="ECO:0000259" key="9">
    <source>
        <dbReference type="Pfam" id="PF02776"/>
    </source>
</evidence>
<dbReference type="SUPFAM" id="SSF52518">
    <property type="entry name" value="Thiamin diphosphate-binding fold (THDP-binding)"/>
    <property type="match status" value="2"/>
</dbReference>
<evidence type="ECO:0000256" key="2">
    <source>
        <dbReference type="ARBA" id="ARBA00022679"/>
    </source>
</evidence>
<dbReference type="KEGG" id="sti:Sthe_3024"/>
<dbReference type="GO" id="GO:0030976">
    <property type="term" value="F:thiamine pyrophosphate binding"/>
    <property type="evidence" value="ECO:0007669"/>
    <property type="project" value="UniProtKB-UniRule"/>
</dbReference>
<comment type="similarity">
    <text evidence="7">Belongs to the TPP enzyme family. MenD subfamily.</text>
</comment>
<comment type="cofactor">
    <cofactor evidence="7">
        <name>Mg(2+)</name>
        <dbReference type="ChEBI" id="CHEBI:18420"/>
    </cofactor>
    <cofactor evidence="7">
        <name>Mn(2+)</name>
        <dbReference type="ChEBI" id="CHEBI:29035"/>
    </cofactor>
</comment>
<dbReference type="PANTHER" id="PTHR42916">
    <property type="entry name" value="2-SUCCINYL-5-ENOLPYRUVYL-6-HYDROXY-3-CYCLOHEXENE-1-CARBOXYLATE SYNTHASE"/>
    <property type="match status" value="1"/>
</dbReference>
<dbReference type="FunCoup" id="D1C9D3">
    <property type="interactions" value="111"/>
</dbReference>
<keyword evidence="1 7" id="KW-0474">Menaquinone biosynthesis</keyword>
<evidence type="ECO:0000259" key="8">
    <source>
        <dbReference type="Pfam" id="PF02775"/>
    </source>
</evidence>
<dbReference type="InterPro" id="IPR032264">
    <property type="entry name" value="MenD_middle"/>
</dbReference>
<dbReference type="SUPFAM" id="SSF52467">
    <property type="entry name" value="DHS-like NAD/FAD-binding domain"/>
    <property type="match status" value="1"/>
</dbReference>
<dbReference type="PANTHER" id="PTHR42916:SF1">
    <property type="entry name" value="PROTEIN PHYLLO, CHLOROPLASTIC"/>
    <property type="match status" value="1"/>
</dbReference>
<keyword evidence="6 7" id="KW-0464">Manganese</keyword>
<proteinExistence type="inferred from homology"/>
<evidence type="ECO:0000259" key="10">
    <source>
        <dbReference type="Pfam" id="PF16582"/>
    </source>
</evidence>
<dbReference type="CDD" id="cd07037">
    <property type="entry name" value="TPP_PYR_MenD"/>
    <property type="match status" value="1"/>
</dbReference>
<dbReference type="Pfam" id="PF02776">
    <property type="entry name" value="TPP_enzyme_N"/>
    <property type="match status" value="1"/>
</dbReference>
<comment type="cofactor">
    <cofactor evidence="7">
        <name>thiamine diphosphate</name>
        <dbReference type="ChEBI" id="CHEBI:58937"/>
    </cofactor>
    <text evidence="7">Binds 1 thiamine pyrophosphate per subunit.</text>
</comment>
<comment type="pathway">
    <text evidence="7">Quinol/quinone metabolism; 1,4-dihydroxy-2-naphthoate biosynthesis; 1,4-dihydroxy-2-naphthoate from chorismate: step 2/7.</text>
</comment>
<dbReference type="eggNOG" id="COG1165">
    <property type="taxonomic scope" value="Bacteria"/>
</dbReference>
<dbReference type="GO" id="GO:0030145">
    <property type="term" value="F:manganese ion binding"/>
    <property type="evidence" value="ECO:0007669"/>
    <property type="project" value="UniProtKB-UniRule"/>
</dbReference>
<comment type="function">
    <text evidence="7">Catalyzes the thiamine diphosphate-dependent decarboxylation of 2-oxoglutarate and the subsequent addition of the resulting succinic semialdehyde-thiamine pyrophosphate anion to isochorismate to yield 2-succinyl-5-enolpyruvyl-6-hydroxy-3-cyclohexene-1-carboxylate (SEPHCHC).</text>
</comment>
<dbReference type="InterPro" id="IPR029035">
    <property type="entry name" value="DHS-like_NAD/FAD-binding_dom"/>
</dbReference>
<dbReference type="GO" id="GO:0000287">
    <property type="term" value="F:magnesium ion binding"/>
    <property type="evidence" value="ECO:0007669"/>
    <property type="project" value="UniProtKB-UniRule"/>
</dbReference>
<keyword evidence="5 7" id="KW-0786">Thiamine pyrophosphate</keyword>
<comment type="subunit">
    <text evidence="7">Homodimer.</text>
</comment>
<feature type="domain" description="Thiamine pyrophosphate enzyme N-terminal TPP-binding" evidence="9">
    <location>
        <begin position="12"/>
        <end position="124"/>
    </location>
</feature>
<evidence type="ECO:0000256" key="5">
    <source>
        <dbReference type="ARBA" id="ARBA00023052"/>
    </source>
</evidence>
<protein>
    <recommendedName>
        <fullName evidence="7">2-succinyl-5-enolpyruvyl-6-hydroxy-3-cyclohexene-1-carboxylate synthase</fullName>
        <shortName evidence="7">SEPHCHC synthase</shortName>
        <ecNumber evidence="7">2.2.1.9</ecNumber>
    </recommendedName>
    <alternativeName>
        <fullName evidence="7">Menaquinone biosynthesis protein MenD</fullName>
    </alternativeName>
</protein>
<dbReference type="RefSeq" id="WP_012873461.1">
    <property type="nucleotide sequence ID" value="NC_013524.1"/>
</dbReference>
<evidence type="ECO:0000313" key="12">
    <source>
        <dbReference type="Proteomes" id="UP000002027"/>
    </source>
</evidence>
<organism evidence="11 12">
    <name type="scientific">Sphaerobacter thermophilus (strain ATCC 49802 / DSM 20745 / KCCM 41009 / NCIMB 13125 / S 6022)</name>
    <dbReference type="NCBI Taxonomy" id="479434"/>
    <lineage>
        <taxon>Bacteria</taxon>
        <taxon>Pseudomonadati</taxon>
        <taxon>Thermomicrobiota</taxon>
        <taxon>Thermomicrobia</taxon>
        <taxon>Sphaerobacterales</taxon>
        <taxon>Sphaerobacterineae</taxon>
        <taxon>Sphaerobacteraceae</taxon>
        <taxon>Sphaerobacter</taxon>
    </lineage>
</organism>
<dbReference type="InterPro" id="IPR011766">
    <property type="entry name" value="TPP_enzyme_TPP-bd"/>
</dbReference>
<dbReference type="HAMAP" id="MF_01659">
    <property type="entry name" value="MenD"/>
    <property type="match status" value="1"/>
</dbReference>
<dbReference type="Pfam" id="PF02775">
    <property type="entry name" value="TPP_enzyme_C"/>
    <property type="match status" value="1"/>
</dbReference>
<dbReference type="STRING" id="479434.Sthe_3024"/>
<dbReference type="InterPro" id="IPR029061">
    <property type="entry name" value="THDP-binding"/>
</dbReference>
<evidence type="ECO:0000256" key="4">
    <source>
        <dbReference type="ARBA" id="ARBA00022842"/>
    </source>
</evidence>
<keyword evidence="4 7" id="KW-0460">Magnesium</keyword>
<evidence type="ECO:0000256" key="7">
    <source>
        <dbReference type="HAMAP-Rule" id="MF_01659"/>
    </source>
</evidence>
<dbReference type="UniPathway" id="UPA01057">
    <property type="reaction ID" value="UER00164"/>
</dbReference>
<sequence>MTHEQVLFTYVGAFVDELARAGVRHVVFAPGSRSTPLAVMLARHPDIRLWLHLDERSAAFFALGMAKARREPVAVVCSSGTAAANFLPAVVEARYARVPLLLLTADRPHELRDVGAPQAIDQIHLFGSNVKWFVDAAPPEATPGMLRYARMLAARAAATALADPAGPVHLNFPFREPLMPLSPEEDAPAEGVATGITVSRAPRVPDPATVQALAKELAAARRGLIVCGPQTDPDLGPAVVGLARALGFPVLADPLSHVRCGPHVDDVVLDAYDAFLRDPALVERLAPDLVLRFGAMPTSKPVLLYLQRHPAARHIVVDGGDGWEDPALLAAEVVHASPTHLCSALTDLPLSQHWERGSGGEGRPTWLTTWQQADRAARGAIAQRLAGMDELFEGKVFAELAALLPEGSTLFAGNSMPVRDLDTFFPRSQRAIRFLANRGANGIDGVISSALGAAAASDGPLVLAIGDISFYHDMNGLLAAKLHDLSATIVLFNNDGGGIFSFLPQAAYPEHFEALFGTPHGLDFRPVADLYGAAYTRIATWDAFREAVAQGVAASGLSIVEVPTDRERNVALHREMWRAVSAALAGEVPAWA</sequence>
<dbReference type="OrthoDB" id="9791859at2"/>
<dbReference type="UniPathway" id="UPA00079"/>
<dbReference type="EMBL" id="CP001824">
    <property type="protein sequence ID" value="ACZ40426.1"/>
    <property type="molecule type" value="Genomic_DNA"/>
</dbReference>
<comment type="catalytic activity">
    <reaction evidence="7">
        <text>isochorismate + 2-oxoglutarate + H(+) = 5-enolpyruvoyl-6-hydroxy-2-succinyl-cyclohex-3-ene-1-carboxylate + CO2</text>
        <dbReference type="Rhea" id="RHEA:25593"/>
        <dbReference type="ChEBI" id="CHEBI:15378"/>
        <dbReference type="ChEBI" id="CHEBI:16526"/>
        <dbReference type="ChEBI" id="CHEBI:16810"/>
        <dbReference type="ChEBI" id="CHEBI:29780"/>
        <dbReference type="ChEBI" id="CHEBI:58818"/>
        <dbReference type="EC" id="2.2.1.9"/>
    </reaction>
</comment>
<reference evidence="11 12" key="2">
    <citation type="journal article" date="2010" name="Stand. Genomic Sci.">
        <title>Complete genome sequence of Desulfohalobium retbaense type strain (HR(100)).</title>
        <authorList>
            <person name="Spring S."/>
            <person name="Nolan M."/>
            <person name="Lapidus A."/>
            <person name="Glavina Del Rio T."/>
            <person name="Copeland A."/>
            <person name="Tice H."/>
            <person name="Cheng J.F."/>
            <person name="Lucas S."/>
            <person name="Land M."/>
            <person name="Chen F."/>
            <person name="Bruce D."/>
            <person name="Goodwin L."/>
            <person name="Pitluck S."/>
            <person name="Ivanova N."/>
            <person name="Mavromatis K."/>
            <person name="Mikhailova N."/>
            <person name="Pati A."/>
            <person name="Chen A."/>
            <person name="Palaniappan K."/>
            <person name="Hauser L."/>
            <person name="Chang Y.J."/>
            <person name="Jeffries C.D."/>
            <person name="Munk C."/>
            <person name="Kiss H."/>
            <person name="Chain P."/>
            <person name="Han C."/>
            <person name="Brettin T."/>
            <person name="Detter J.C."/>
            <person name="Schuler E."/>
            <person name="Goker M."/>
            <person name="Rohde M."/>
            <person name="Bristow J."/>
            <person name="Eisen J.A."/>
            <person name="Markowitz V."/>
            <person name="Hugenholtz P."/>
            <person name="Kyrpides N.C."/>
            <person name="Klenk H.P."/>
        </authorList>
    </citation>
    <scope>NUCLEOTIDE SEQUENCE [LARGE SCALE GENOMIC DNA]</scope>
    <source>
        <strain evidence="12">ATCC 49802 / DSM 20745 / S 6022</strain>
    </source>
</reference>
<evidence type="ECO:0000313" key="11">
    <source>
        <dbReference type="EMBL" id="ACZ40426.1"/>
    </source>
</evidence>
<dbReference type="EC" id="2.2.1.9" evidence="7"/>
<dbReference type="Proteomes" id="UP000002027">
    <property type="component" value="Chromosome 2"/>
</dbReference>
<evidence type="ECO:0000256" key="1">
    <source>
        <dbReference type="ARBA" id="ARBA00022428"/>
    </source>
</evidence>
<keyword evidence="3 7" id="KW-0479">Metal-binding</keyword>
<feature type="domain" description="Menaquinone biosynthesis protein MenD middle" evidence="10">
    <location>
        <begin position="220"/>
        <end position="411"/>
    </location>
</feature>
<evidence type="ECO:0000256" key="3">
    <source>
        <dbReference type="ARBA" id="ARBA00022723"/>
    </source>
</evidence>
<dbReference type="InterPro" id="IPR004433">
    <property type="entry name" value="MenaQ_synth_MenD"/>
</dbReference>
<dbReference type="Gene3D" id="3.40.50.970">
    <property type="match status" value="2"/>
</dbReference>
<dbReference type="Gene3D" id="3.40.50.1220">
    <property type="entry name" value="TPP-binding domain"/>
    <property type="match status" value="1"/>
</dbReference>
<dbReference type="GO" id="GO:0070204">
    <property type="term" value="F:2-succinyl-5-enolpyruvyl-6-hydroxy-3-cyclohexene-1-carboxylic-acid synthase activity"/>
    <property type="evidence" value="ECO:0007669"/>
    <property type="project" value="UniProtKB-UniRule"/>
</dbReference>
<keyword evidence="2 7" id="KW-0808">Transferase</keyword>
<evidence type="ECO:0000256" key="6">
    <source>
        <dbReference type="ARBA" id="ARBA00023211"/>
    </source>
</evidence>
<keyword evidence="12" id="KW-1185">Reference proteome</keyword>
<dbReference type="InParanoid" id="D1C9D3"/>
<dbReference type="NCBIfam" id="TIGR00173">
    <property type="entry name" value="menD"/>
    <property type="match status" value="1"/>
</dbReference>
<dbReference type="CDD" id="cd02009">
    <property type="entry name" value="TPP_SHCHC_synthase"/>
    <property type="match status" value="1"/>
</dbReference>
<dbReference type="GO" id="GO:0009234">
    <property type="term" value="P:menaquinone biosynthetic process"/>
    <property type="evidence" value="ECO:0007669"/>
    <property type="project" value="UniProtKB-UniRule"/>
</dbReference>
<feature type="domain" description="Thiamine pyrophosphate enzyme TPP-binding" evidence="8">
    <location>
        <begin position="433"/>
        <end position="562"/>
    </location>
</feature>
<comment type="pathway">
    <text evidence="7">Quinol/quinone metabolism; menaquinone biosynthesis.</text>
</comment>
<dbReference type="HOGENOM" id="CLU_006051_3_0_0"/>
<name>D1C9D3_SPHTD</name>
<dbReference type="InterPro" id="IPR012001">
    <property type="entry name" value="Thiamin_PyroP_enz_TPP-bd_dom"/>
</dbReference>